<dbReference type="EMBL" id="PVLV01000013">
    <property type="protein sequence ID" value="PRH81009.1"/>
    <property type="molecule type" value="Genomic_DNA"/>
</dbReference>
<evidence type="ECO:0000256" key="4">
    <source>
        <dbReference type="ARBA" id="ARBA00037921"/>
    </source>
</evidence>
<evidence type="ECO:0000256" key="6">
    <source>
        <dbReference type="RuleBase" id="RU003345"/>
    </source>
</evidence>
<gene>
    <name evidence="8" type="ORF">C6N75_01020</name>
</gene>
<reference evidence="8 9" key="1">
    <citation type="submission" date="2018-03" db="EMBL/GenBank/DDBJ databases">
        <title>Novel Streptomyces sp. from soil.</title>
        <authorList>
            <person name="Tan G.Y.A."/>
            <person name="Lee Z.Y."/>
        </authorList>
    </citation>
    <scope>NUCLEOTIDE SEQUENCE [LARGE SCALE GENOMIC DNA]</scope>
    <source>
        <strain evidence="8 9">ST5x</strain>
    </source>
</reference>
<keyword evidence="9" id="KW-1185">Reference proteome</keyword>
<protein>
    <submittedName>
        <fullName evidence="8">Betaine-aldehyde dehydrogenase</fullName>
    </submittedName>
</protein>
<dbReference type="FunFam" id="3.40.605.10:FF:000007">
    <property type="entry name" value="NAD/NADP-dependent betaine aldehyde dehydrogenase"/>
    <property type="match status" value="1"/>
</dbReference>
<sequence>MGDLFIDGAWTDAAGGERREVVNPFDGSVVTTVDEAGAQDVDRAVRAARRAFREEEWASAPSRLRADVLLEVSRLLLRDREEIARTETADTGKTLTEARIDVEDVSNAFRYFAEIAGKDGGRVVDVGPDVLSRVVYRPIGVCALIAPWNYPLLQASWKVAPALAAGNTFVLKPSETTPLSTIHMMRLIEEAGAPRGVANLVLGSGATVGAAMTAHPETDLVSFTGGLATGRRIMETAAADVKNIALELGGKNPNVVFADCDFDAAVDNALNASFLHSGQVCSAGSRLLVQDSLHDRFVERLAELAGRIRLGDGTREETESGPLSSAEHREKVERYLEIGRAEGARVVCGGKRPDDPALARGFFLEPTVFADCDRSMRIVQEEVFGPVVTVERFLDEEEAVELANDTRYGLAGGVWTSDASRAQRVADRLRHGTVWINDFHPYVPQAEWGGFGRSGVGRELGPTGLREYQESQHVYQNLRPAVTGWFKG</sequence>
<dbReference type="Proteomes" id="UP000239322">
    <property type="component" value="Unassembled WGS sequence"/>
</dbReference>
<evidence type="ECO:0000256" key="5">
    <source>
        <dbReference type="PROSITE-ProRule" id="PRU10007"/>
    </source>
</evidence>
<dbReference type="FunFam" id="3.40.309.10:FF:000012">
    <property type="entry name" value="Betaine aldehyde dehydrogenase"/>
    <property type="match status" value="1"/>
</dbReference>
<dbReference type="InterPro" id="IPR016160">
    <property type="entry name" value="Ald_DH_CS_CYS"/>
</dbReference>
<dbReference type="Gene3D" id="3.40.309.10">
    <property type="entry name" value="Aldehyde Dehydrogenase, Chain A, domain 2"/>
    <property type="match status" value="1"/>
</dbReference>
<keyword evidence="2 6" id="KW-0560">Oxidoreductase</keyword>
<dbReference type="PANTHER" id="PTHR43860">
    <property type="entry name" value="BETAINE ALDEHYDE DEHYDROGENASE"/>
    <property type="match status" value="1"/>
</dbReference>
<evidence type="ECO:0000256" key="2">
    <source>
        <dbReference type="ARBA" id="ARBA00023002"/>
    </source>
</evidence>
<dbReference type="InterPro" id="IPR016161">
    <property type="entry name" value="Ald_DH/histidinol_DH"/>
</dbReference>
<keyword evidence="3" id="KW-0520">NAD</keyword>
<dbReference type="PROSITE" id="PS00687">
    <property type="entry name" value="ALDEHYDE_DEHYDR_GLU"/>
    <property type="match status" value="1"/>
</dbReference>
<feature type="active site" evidence="5">
    <location>
        <position position="247"/>
    </location>
</feature>
<dbReference type="PROSITE" id="PS00070">
    <property type="entry name" value="ALDEHYDE_DEHYDR_CYS"/>
    <property type="match status" value="1"/>
</dbReference>
<evidence type="ECO:0000256" key="1">
    <source>
        <dbReference type="ARBA" id="ARBA00009986"/>
    </source>
</evidence>
<dbReference type="RefSeq" id="WP_105866921.1">
    <property type="nucleotide sequence ID" value="NZ_PVLV01000013.1"/>
</dbReference>
<comment type="pathway">
    <text evidence="4">Amine and polyamine biosynthesis; betaine biosynthesis via choline pathway; betaine from betaine aldehyde: step 1/1.</text>
</comment>
<dbReference type="InterPro" id="IPR029510">
    <property type="entry name" value="Ald_DH_CS_GLU"/>
</dbReference>
<accession>A0A2S9Q2W2</accession>
<evidence type="ECO:0000313" key="9">
    <source>
        <dbReference type="Proteomes" id="UP000239322"/>
    </source>
</evidence>
<feature type="domain" description="Aldehyde dehydrogenase" evidence="7">
    <location>
        <begin position="10"/>
        <end position="474"/>
    </location>
</feature>
<dbReference type="AlphaFoldDB" id="A0A2S9Q2W2"/>
<dbReference type="OrthoDB" id="6882680at2"/>
<name>A0A2S9Q2W2_9ACTN</name>
<comment type="similarity">
    <text evidence="1 6">Belongs to the aldehyde dehydrogenase family.</text>
</comment>
<dbReference type="InterPro" id="IPR016162">
    <property type="entry name" value="Ald_DH_N"/>
</dbReference>
<organism evidence="8 9">
    <name type="scientific">Streptomyces solincola</name>
    <dbReference type="NCBI Taxonomy" id="2100817"/>
    <lineage>
        <taxon>Bacteria</taxon>
        <taxon>Bacillati</taxon>
        <taxon>Actinomycetota</taxon>
        <taxon>Actinomycetes</taxon>
        <taxon>Kitasatosporales</taxon>
        <taxon>Streptomycetaceae</taxon>
        <taxon>Streptomyces</taxon>
    </lineage>
</organism>
<dbReference type="Pfam" id="PF00171">
    <property type="entry name" value="Aldedh"/>
    <property type="match status" value="1"/>
</dbReference>
<dbReference type="PANTHER" id="PTHR43860:SF2">
    <property type="entry name" value="BETAINE ALDEHYDE DEHYDROGENASE-RELATED"/>
    <property type="match status" value="1"/>
</dbReference>
<evidence type="ECO:0000256" key="3">
    <source>
        <dbReference type="ARBA" id="ARBA00023027"/>
    </source>
</evidence>
<dbReference type="SUPFAM" id="SSF53720">
    <property type="entry name" value="ALDH-like"/>
    <property type="match status" value="1"/>
</dbReference>
<evidence type="ECO:0000259" key="7">
    <source>
        <dbReference type="Pfam" id="PF00171"/>
    </source>
</evidence>
<dbReference type="InterPro" id="IPR015590">
    <property type="entry name" value="Aldehyde_DH_dom"/>
</dbReference>
<dbReference type="GO" id="GO:0016620">
    <property type="term" value="F:oxidoreductase activity, acting on the aldehyde or oxo group of donors, NAD or NADP as acceptor"/>
    <property type="evidence" value="ECO:0007669"/>
    <property type="project" value="InterPro"/>
</dbReference>
<evidence type="ECO:0000313" key="8">
    <source>
        <dbReference type="EMBL" id="PRH81009.1"/>
    </source>
</evidence>
<dbReference type="InterPro" id="IPR016163">
    <property type="entry name" value="Ald_DH_C"/>
</dbReference>
<dbReference type="Gene3D" id="3.40.605.10">
    <property type="entry name" value="Aldehyde Dehydrogenase, Chain A, domain 1"/>
    <property type="match status" value="1"/>
</dbReference>
<comment type="caution">
    <text evidence="8">The sequence shown here is derived from an EMBL/GenBank/DDBJ whole genome shotgun (WGS) entry which is preliminary data.</text>
</comment>
<proteinExistence type="inferred from homology"/>